<dbReference type="AlphaFoldDB" id="W2RIA6"/>
<dbReference type="InterPro" id="IPR000873">
    <property type="entry name" value="AMP-dep_synth/lig_dom"/>
</dbReference>
<dbReference type="InterPro" id="IPR020845">
    <property type="entry name" value="AMP-binding_CS"/>
</dbReference>
<dbReference type="OrthoDB" id="10253869at2759"/>
<dbReference type="InterPro" id="IPR045851">
    <property type="entry name" value="AMP-bd_C_sf"/>
</dbReference>
<accession>W2RIA6</accession>
<dbReference type="Gene3D" id="3.40.50.12780">
    <property type="entry name" value="N-terminal domain of ligase-like"/>
    <property type="match status" value="1"/>
</dbReference>
<name>W2RIA6_CYPE1</name>
<dbReference type="STRING" id="1220924.W2RIA6"/>
<dbReference type="eggNOG" id="KOG1175">
    <property type="taxonomic scope" value="Eukaryota"/>
</dbReference>
<dbReference type="EMBL" id="KB822725">
    <property type="protein sequence ID" value="ETN36221.1"/>
    <property type="molecule type" value="Genomic_DNA"/>
</dbReference>
<dbReference type="PROSITE" id="PS00455">
    <property type="entry name" value="AMP_BINDING"/>
    <property type="match status" value="1"/>
</dbReference>
<sequence length="664" mass="74026">MAPQLYTPPPNFKNFLDDYRNTVNKRFGLSLRDYHELHRFSVDRPNDFWLSLWDFLPIKASVQPKRGVDESIPIDEIPQFYEGSRLNYAENLLSRTGHNIAVKAINEENQWKGEEASWDELRERTRTFADAMKATGLKKGDVVCVIGGSTIKSLCLLLAAASIGLIYSSFATDAGERVLLDRIGQLKPTVLFAESAYSYNSKRHSITDRINAVWSQVEKPNGAEIVGTSHDTPEGWSPFRDFLGRGTGAKLEFAQLPFHTPFVVMFSSGTTGTPKGIVHSQGGLIVNGMKEHMLNYNHRPGAVHFHYAGIGWTLWNIMIGALFTGAQIVLYDGSPFYPTAEKCLEAIMNQGVTSFGAGPRYFSELQKAGVYAKPYVSKVDKIPSAGALLTASMSKWIVESFGPICQISTSGGTELCGNFVHGTQTLPVYAGENAVKCLGMDVDIFDTEGKPVPAGESGELVCKKPFPNMPAMFWNDPDGKRYHAAYFEKYDHVWTHGDFMHQNPKTGGLIISGRSDGVLNPSGIRFGSGEIYSILERDFKGQIVDAICVGQQRETDAAERVYLFLQLPSEKRTVPKELDEAIRRQVATDLSRRHVPHFIFAVKRIPYNVNGKRLEIPLRAVISEGEQGLTKRKFTAEEREVLEEYLPFFDIEKLTDDGNLKAKL</sequence>
<dbReference type="GO" id="GO:0006629">
    <property type="term" value="P:lipid metabolic process"/>
    <property type="evidence" value="ECO:0007669"/>
    <property type="project" value="InterPro"/>
</dbReference>
<dbReference type="InterPro" id="IPR042099">
    <property type="entry name" value="ANL_N_sf"/>
</dbReference>
<evidence type="ECO:0000313" key="3">
    <source>
        <dbReference type="Proteomes" id="UP000030752"/>
    </source>
</evidence>
<dbReference type="NCBIfam" id="TIGR01217">
    <property type="entry name" value="ac_ac_CoA_syn"/>
    <property type="match status" value="1"/>
</dbReference>
<feature type="domain" description="AMP-dependent synthetase/ligase" evidence="1">
    <location>
        <begin position="112"/>
        <end position="465"/>
    </location>
</feature>
<keyword evidence="3" id="KW-1185">Reference proteome</keyword>
<dbReference type="HOGENOM" id="CLU_000022_3_3_1"/>
<dbReference type="Gene3D" id="3.30.300.30">
    <property type="match status" value="1"/>
</dbReference>
<proteinExistence type="predicted"/>
<dbReference type="RefSeq" id="XP_008721039.1">
    <property type="nucleotide sequence ID" value="XM_008722817.1"/>
</dbReference>
<protein>
    <submittedName>
        <fullName evidence="2">Acetoacetate-CoA ligase</fullName>
    </submittedName>
</protein>
<dbReference type="VEuPathDB" id="FungiDB:HMPREF1541_08498"/>
<dbReference type="Proteomes" id="UP000030752">
    <property type="component" value="Unassembled WGS sequence"/>
</dbReference>
<evidence type="ECO:0000259" key="1">
    <source>
        <dbReference type="Pfam" id="PF00501"/>
    </source>
</evidence>
<organism evidence="2 3">
    <name type="scientific">Cyphellophora europaea (strain CBS 101466)</name>
    <name type="common">Phialophora europaea</name>
    <dbReference type="NCBI Taxonomy" id="1220924"/>
    <lineage>
        <taxon>Eukaryota</taxon>
        <taxon>Fungi</taxon>
        <taxon>Dikarya</taxon>
        <taxon>Ascomycota</taxon>
        <taxon>Pezizomycotina</taxon>
        <taxon>Eurotiomycetes</taxon>
        <taxon>Chaetothyriomycetidae</taxon>
        <taxon>Chaetothyriales</taxon>
        <taxon>Cyphellophoraceae</taxon>
        <taxon>Cyphellophora</taxon>
    </lineage>
</organism>
<reference evidence="2 3" key="1">
    <citation type="submission" date="2013-03" db="EMBL/GenBank/DDBJ databases">
        <title>The Genome Sequence of Phialophora europaea CBS 101466.</title>
        <authorList>
            <consortium name="The Broad Institute Genomics Platform"/>
            <person name="Cuomo C."/>
            <person name="de Hoog S."/>
            <person name="Gorbushina A."/>
            <person name="Walker B."/>
            <person name="Young S.K."/>
            <person name="Zeng Q."/>
            <person name="Gargeya S."/>
            <person name="Fitzgerald M."/>
            <person name="Haas B."/>
            <person name="Abouelleil A."/>
            <person name="Allen A.W."/>
            <person name="Alvarado L."/>
            <person name="Arachchi H.M."/>
            <person name="Berlin A.M."/>
            <person name="Chapman S.B."/>
            <person name="Gainer-Dewar J."/>
            <person name="Goldberg J."/>
            <person name="Griggs A."/>
            <person name="Gujja S."/>
            <person name="Hansen M."/>
            <person name="Howarth C."/>
            <person name="Imamovic A."/>
            <person name="Ireland A."/>
            <person name="Larimer J."/>
            <person name="McCowan C."/>
            <person name="Murphy C."/>
            <person name="Pearson M."/>
            <person name="Poon T.W."/>
            <person name="Priest M."/>
            <person name="Roberts A."/>
            <person name="Saif S."/>
            <person name="Shea T."/>
            <person name="Sisk P."/>
            <person name="Sykes S."/>
            <person name="Wortman J."/>
            <person name="Nusbaum C."/>
            <person name="Birren B."/>
        </authorList>
    </citation>
    <scope>NUCLEOTIDE SEQUENCE [LARGE SCALE GENOMIC DNA]</scope>
    <source>
        <strain evidence="2 3">CBS 101466</strain>
    </source>
</reference>
<dbReference type="GeneID" id="19975837"/>
<dbReference type="PANTHER" id="PTHR42921:SF4">
    <property type="entry name" value="ACETOACETYL-COA SYNTHASE (AFU_ORTHOLOGUE AFUA_8G04770)"/>
    <property type="match status" value="1"/>
</dbReference>
<dbReference type="Pfam" id="PF00501">
    <property type="entry name" value="AMP-binding"/>
    <property type="match status" value="1"/>
</dbReference>
<dbReference type="PANTHER" id="PTHR42921">
    <property type="entry name" value="ACETOACETYL-COA SYNTHETASE"/>
    <property type="match status" value="1"/>
</dbReference>
<keyword evidence="2" id="KW-0436">Ligase</keyword>
<dbReference type="InParanoid" id="W2RIA6"/>
<evidence type="ECO:0000313" key="2">
    <source>
        <dbReference type="EMBL" id="ETN36221.1"/>
    </source>
</evidence>
<gene>
    <name evidence="2" type="ORF">HMPREF1541_08498</name>
</gene>
<dbReference type="GO" id="GO:0030729">
    <property type="term" value="F:acetoacetate-CoA ligase activity"/>
    <property type="evidence" value="ECO:0007669"/>
    <property type="project" value="InterPro"/>
</dbReference>
<dbReference type="SUPFAM" id="SSF56801">
    <property type="entry name" value="Acetyl-CoA synthetase-like"/>
    <property type="match status" value="1"/>
</dbReference>
<dbReference type="InterPro" id="IPR005914">
    <property type="entry name" value="Acac_CoA_synth"/>
</dbReference>